<dbReference type="AlphaFoldDB" id="A0AAJ2NNC6"/>
<evidence type="ECO:0000313" key="3">
    <source>
        <dbReference type="Proteomes" id="UP001285636"/>
    </source>
</evidence>
<comment type="caution">
    <text evidence="2">The sequence shown here is derived from an EMBL/GenBank/DDBJ whole genome shotgun (WGS) entry which is preliminary data.</text>
</comment>
<accession>A0AAJ2NNC6</accession>
<evidence type="ECO:0000313" key="2">
    <source>
        <dbReference type="EMBL" id="MDV2885536.1"/>
    </source>
</evidence>
<dbReference type="RefSeq" id="WP_289234759.1">
    <property type="nucleotide sequence ID" value="NZ_CP117835.1"/>
</dbReference>
<protein>
    <submittedName>
        <fullName evidence="2">Uncharacterized protein</fullName>
    </submittedName>
</protein>
<feature type="transmembrane region" description="Helical" evidence="1">
    <location>
        <begin position="211"/>
        <end position="239"/>
    </location>
</feature>
<dbReference type="EMBL" id="JAWJAY010000001">
    <property type="protein sequence ID" value="MDV2885536.1"/>
    <property type="molecule type" value="Genomic_DNA"/>
</dbReference>
<keyword evidence="1" id="KW-0472">Membrane</keyword>
<name>A0AAJ2NNC6_ALKPS</name>
<dbReference type="Proteomes" id="UP001285636">
    <property type="component" value="Unassembled WGS sequence"/>
</dbReference>
<feature type="transmembrane region" description="Helical" evidence="1">
    <location>
        <begin position="34"/>
        <end position="54"/>
    </location>
</feature>
<organism evidence="2 3">
    <name type="scientific">Alkalihalophilus pseudofirmus</name>
    <name type="common">Bacillus pseudofirmus</name>
    <dbReference type="NCBI Taxonomy" id="79885"/>
    <lineage>
        <taxon>Bacteria</taxon>
        <taxon>Bacillati</taxon>
        <taxon>Bacillota</taxon>
        <taxon>Bacilli</taxon>
        <taxon>Bacillales</taxon>
        <taxon>Bacillaceae</taxon>
        <taxon>Alkalihalophilus</taxon>
    </lineage>
</organism>
<gene>
    <name evidence="2" type="ORF">RYX45_10090</name>
</gene>
<keyword evidence="1" id="KW-1133">Transmembrane helix</keyword>
<feature type="transmembrane region" description="Helical" evidence="1">
    <location>
        <begin position="162"/>
        <end position="191"/>
    </location>
</feature>
<keyword evidence="1" id="KW-0812">Transmembrane</keyword>
<sequence length="268" mass="30311">MIALLITVPIIAYISMIAFRSLGWTVVNYEGKAVPYSLGVIILYGYATYCMIVPEETYAIAFSYQALAYVVGIWFLGFIDDRYGTKEPKGLRGHLYFVWTKKIPTTGLIKLIGTFILSMLFVYHLHTTSIYEALRYFLLLSWLPHLANLFDTRPLRVCKFTTIILIPILLSYPAPAFFLLIYGLAIFYLWFVLEGHRQALLGDNGSTTAGAVLAIIIIQFTPTHIQWLIVFGVGFLIFLAERISFSKVINASGILKWLDGIGVPFQQK</sequence>
<evidence type="ECO:0000256" key="1">
    <source>
        <dbReference type="SAM" id="Phobius"/>
    </source>
</evidence>
<feature type="transmembrane region" description="Helical" evidence="1">
    <location>
        <begin position="108"/>
        <end position="127"/>
    </location>
</feature>
<feature type="transmembrane region" description="Helical" evidence="1">
    <location>
        <begin position="6"/>
        <end position="27"/>
    </location>
</feature>
<proteinExistence type="predicted"/>
<feature type="transmembrane region" description="Helical" evidence="1">
    <location>
        <begin position="60"/>
        <end position="79"/>
    </location>
</feature>
<reference evidence="2" key="1">
    <citation type="submission" date="2023-10" db="EMBL/GenBank/DDBJ databases">
        <title>Screening of Alkalihalophilus pseudofirmusBZ-TG-HK211 and Its Alleviation of Salt Stress on Rapeseed Growth.</title>
        <authorList>
            <person name="Zhao B."/>
            <person name="Guo T."/>
        </authorList>
    </citation>
    <scope>NUCLEOTIDE SEQUENCE</scope>
    <source>
        <strain evidence="2">BZ-TG-HK211</strain>
    </source>
</reference>